<evidence type="ECO:0000313" key="2">
    <source>
        <dbReference type="Proteomes" id="UP000719412"/>
    </source>
</evidence>
<comment type="caution">
    <text evidence="1">The sequence shown here is derived from an EMBL/GenBank/DDBJ whole genome shotgun (WGS) entry which is preliminary data.</text>
</comment>
<proteinExistence type="predicted"/>
<name>A0A8J6HB93_TENMO</name>
<keyword evidence="2" id="KW-1185">Reference proteome</keyword>
<accession>A0A8J6HB93</accession>
<sequence length="147" mass="16168">MCAIRRKSIFPVHAYYGKNSSSSSKSIVNAVNAPLVSLQSKSSKNTNNAKSEVRFKQLIRDLMVIYSPSTVAKRLARHFAFGRSRVLTPVWVFFRGFPTPSHRGMSTVTYHLPSAPILTVPIPNLPVSVAEKTLENLSSPPPPFGGE</sequence>
<dbReference type="Proteomes" id="UP000719412">
    <property type="component" value="Unassembled WGS sequence"/>
</dbReference>
<reference evidence="1" key="1">
    <citation type="journal article" date="2020" name="J Insects Food Feed">
        <title>The yellow mealworm (Tenebrio molitor) genome: a resource for the emerging insects as food and feed industry.</title>
        <authorList>
            <person name="Eriksson T."/>
            <person name="Andere A."/>
            <person name="Kelstrup H."/>
            <person name="Emery V."/>
            <person name="Picard C."/>
        </authorList>
    </citation>
    <scope>NUCLEOTIDE SEQUENCE</scope>
    <source>
        <strain evidence="1">Stoneville</strain>
        <tissue evidence="1">Whole head</tissue>
    </source>
</reference>
<evidence type="ECO:0000313" key="1">
    <source>
        <dbReference type="EMBL" id="KAH0811227.1"/>
    </source>
</evidence>
<dbReference type="EMBL" id="JABDTM020026958">
    <property type="protein sequence ID" value="KAH0811227.1"/>
    <property type="molecule type" value="Genomic_DNA"/>
</dbReference>
<dbReference type="AlphaFoldDB" id="A0A8J6HB93"/>
<gene>
    <name evidence="1" type="ORF">GEV33_011564</name>
</gene>
<reference evidence="1" key="2">
    <citation type="submission" date="2021-08" db="EMBL/GenBank/DDBJ databases">
        <authorList>
            <person name="Eriksson T."/>
        </authorList>
    </citation>
    <scope>NUCLEOTIDE SEQUENCE</scope>
    <source>
        <strain evidence="1">Stoneville</strain>
        <tissue evidence="1">Whole head</tissue>
    </source>
</reference>
<organism evidence="1 2">
    <name type="scientific">Tenebrio molitor</name>
    <name type="common">Yellow mealworm beetle</name>
    <dbReference type="NCBI Taxonomy" id="7067"/>
    <lineage>
        <taxon>Eukaryota</taxon>
        <taxon>Metazoa</taxon>
        <taxon>Ecdysozoa</taxon>
        <taxon>Arthropoda</taxon>
        <taxon>Hexapoda</taxon>
        <taxon>Insecta</taxon>
        <taxon>Pterygota</taxon>
        <taxon>Neoptera</taxon>
        <taxon>Endopterygota</taxon>
        <taxon>Coleoptera</taxon>
        <taxon>Polyphaga</taxon>
        <taxon>Cucujiformia</taxon>
        <taxon>Tenebrionidae</taxon>
        <taxon>Tenebrio</taxon>
    </lineage>
</organism>
<protein>
    <submittedName>
        <fullName evidence="1">Uncharacterized protein</fullName>
    </submittedName>
</protein>